<dbReference type="EMBL" id="CP011924">
    <property type="protein sequence ID" value="ATD07318.1"/>
    <property type="molecule type" value="Genomic_DNA"/>
</dbReference>
<dbReference type="Proteomes" id="UP000016521">
    <property type="component" value="Chromosome I"/>
</dbReference>
<protein>
    <submittedName>
        <fullName evidence="1">Uncharacterized protein</fullName>
    </submittedName>
</protein>
<keyword evidence="2" id="KW-1185">Reference proteome</keyword>
<name>A0ABN5CCT9_PSEO7</name>
<proteinExistence type="predicted"/>
<gene>
    <name evidence="1" type="ORF">PPIS_a2341</name>
</gene>
<evidence type="ECO:0000313" key="1">
    <source>
        <dbReference type="EMBL" id="ATD07318.1"/>
    </source>
</evidence>
<sequence length="58" mass="7139">MLLPYFHCYTQVIQYPKKTEKQPPNRNKKDFFKQFDTKKHQSDNKTYYRLISPTELVL</sequence>
<evidence type="ECO:0000313" key="2">
    <source>
        <dbReference type="Proteomes" id="UP000016521"/>
    </source>
</evidence>
<organism evidence="1 2">
    <name type="scientific">Pseudoalteromonas piscicida</name>
    <dbReference type="NCBI Taxonomy" id="43662"/>
    <lineage>
        <taxon>Bacteria</taxon>
        <taxon>Pseudomonadati</taxon>
        <taxon>Pseudomonadota</taxon>
        <taxon>Gammaproteobacteria</taxon>
        <taxon>Alteromonadales</taxon>
        <taxon>Pseudoalteromonadaceae</taxon>
        <taxon>Pseudoalteromonas</taxon>
    </lineage>
</organism>
<accession>A0ABN5CCT9</accession>
<reference evidence="1 2" key="1">
    <citation type="submission" date="2015-06" db="EMBL/GenBank/DDBJ databases">
        <authorList>
            <person name="Xie B.-B."/>
            <person name="Rong J.-C."/>
            <person name="Qin Q.-L."/>
            <person name="Zhang Y.-Z."/>
        </authorList>
    </citation>
    <scope>NUCLEOTIDE SEQUENCE [LARGE SCALE GENOMIC DNA]</scope>
    <source>
        <strain evidence="1 2">JCM 20779</strain>
    </source>
</reference>